<evidence type="ECO:0000259" key="3">
    <source>
        <dbReference type="PROSITE" id="PS51096"/>
    </source>
</evidence>
<dbReference type="Pfam" id="PF03610">
    <property type="entry name" value="EIIA-man"/>
    <property type="match status" value="1"/>
</dbReference>
<keyword evidence="2" id="KW-0812">Transmembrane</keyword>
<organism evidence="4 5">
    <name type="scientific">Streptococcus mitis SK597</name>
    <dbReference type="NCBI Taxonomy" id="585204"/>
    <lineage>
        <taxon>Bacteria</taxon>
        <taxon>Bacillati</taxon>
        <taxon>Bacillota</taxon>
        <taxon>Bacilli</taxon>
        <taxon>Lactobacillales</taxon>
        <taxon>Streptococcaceae</taxon>
        <taxon>Streptococcus</taxon>
        <taxon>Streptococcus mitis group</taxon>
    </lineage>
</organism>
<feature type="transmembrane region" description="Helical" evidence="2">
    <location>
        <begin position="83"/>
        <end position="101"/>
    </location>
</feature>
<dbReference type="InterPro" id="IPR004701">
    <property type="entry name" value="PTS_EIIA_man-typ"/>
</dbReference>
<feature type="domain" description="PTS EIIA type-4" evidence="3">
    <location>
        <begin position="1"/>
        <end position="123"/>
    </location>
</feature>
<proteinExistence type="predicted"/>
<dbReference type="SUPFAM" id="SSF53062">
    <property type="entry name" value="PTS system fructose IIA component-like"/>
    <property type="match status" value="1"/>
</dbReference>
<dbReference type="GO" id="GO:0009401">
    <property type="term" value="P:phosphoenolpyruvate-dependent sugar phosphotransferase system"/>
    <property type="evidence" value="ECO:0007669"/>
    <property type="project" value="InterPro"/>
</dbReference>
<dbReference type="EMBL" id="AEDV01000011">
    <property type="protein sequence ID" value="EFO01294.1"/>
    <property type="molecule type" value="Genomic_DNA"/>
</dbReference>
<protein>
    <submittedName>
        <fullName evidence="4">PTS system fructose IIA component family protein</fullName>
    </submittedName>
</protein>
<accession>E1LQG0</accession>
<dbReference type="Gene3D" id="3.40.50.510">
    <property type="entry name" value="Phosphotransferase system, mannose-type IIA component"/>
    <property type="match status" value="1"/>
</dbReference>
<keyword evidence="2" id="KW-1133">Transmembrane helix</keyword>
<dbReference type="Proteomes" id="UP000003316">
    <property type="component" value="Unassembled WGS sequence"/>
</dbReference>
<evidence type="ECO:0000256" key="1">
    <source>
        <dbReference type="ARBA" id="ARBA00022679"/>
    </source>
</evidence>
<name>E1LQG0_STRMT</name>
<dbReference type="eggNOG" id="COG2893">
    <property type="taxonomic scope" value="Bacteria"/>
</dbReference>
<dbReference type="GO" id="GO:0016020">
    <property type="term" value="C:membrane"/>
    <property type="evidence" value="ECO:0007669"/>
    <property type="project" value="InterPro"/>
</dbReference>
<dbReference type="InterPro" id="IPR051471">
    <property type="entry name" value="Bacterial_PTS_sugar_comp"/>
</dbReference>
<evidence type="ECO:0000313" key="5">
    <source>
        <dbReference type="Proteomes" id="UP000003316"/>
    </source>
</evidence>
<comment type="caution">
    <text evidence="4">The sequence shown here is derived from an EMBL/GenBank/DDBJ whole genome shotgun (WGS) entry which is preliminary data.</text>
</comment>
<reference evidence="4 5" key="1">
    <citation type="submission" date="2010-09" db="EMBL/GenBank/DDBJ databases">
        <authorList>
            <person name="Daugherty S.C."/>
            <person name="Tallon L.J."/>
            <person name="Jones K.M."/>
            <person name="Liu X."/>
            <person name="Kilian M."/>
            <person name="Tettelin H."/>
        </authorList>
    </citation>
    <scope>NUCLEOTIDE SEQUENCE [LARGE SCALE GENOMIC DNA]</scope>
    <source>
        <strain evidence="4 5">SK597</strain>
    </source>
</reference>
<gene>
    <name evidence="4" type="ORF">SMSK597_0193</name>
</gene>
<evidence type="ECO:0000313" key="4">
    <source>
        <dbReference type="EMBL" id="EFO01294.1"/>
    </source>
</evidence>
<dbReference type="RefSeq" id="WP_000169850.1">
    <property type="nucleotide sequence ID" value="NZ_AEDV01000011.1"/>
</dbReference>
<evidence type="ECO:0000256" key="2">
    <source>
        <dbReference type="SAM" id="Phobius"/>
    </source>
</evidence>
<dbReference type="PANTHER" id="PTHR33799">
    <property type="entry name" value="PTS PERMEASE-RELATED-RELATED"/>
    <property type="match status" value="1"/>
</dbReference>
<sequence length="138" mass="15640">MTKVIIASHHHLATGMKDTIEYLIPSIGKIDVIAAYINNEPIEDEISKLLESYPVDEKVLIFTDLLGGSVNQTFIRYMSKRNLLLVTGMNLPIIMTLLLSIESEDLSEDLIRKSIDEAKNQLLFVNDIYNQVTDEDDE</sequence>
<dbReference type="InterPro" id="IPR036662">
    <property type="entry name" value="PTS_EIIA_man-typ_sf"/>
</dbReference>
<dbReference type="GO" id="GO:0016740">
    <property type="term" value="F:transferase activity"/>
    <property type="evidence" value="ECO:0007669"/>
    <property type="project" value="UniProtKB-KW"/>
</dbReference>
<keyword evidence="1" id="KW-0808">Transferase</keyword>
<dbReference type="AlphaFoldDB" id="E1LQG0"/>
<keyword evidence="2" id="KW-0472">Membrane</keyword>
<dbReference type="PANTHER" id="PTHR33799:SF1">
    <property type="entry name" value="PTS SYSTEM MANNOSE-SPECIFIC EIIAB COMPONENT-RELATED"/>
    <property type="match status" value="1"/>
</dbReference>
<dbReference type="PROSITE" id="PS51096">
    <property type="entry name" value="PTS_EIIA_TYPE_4"/>
    <property type="match status" value="1"/>
</dbReference>